<evidence type="ECO:0000313" key="4">
    <source>
        <dbReference type="EMBL" id="PPK98141.1"/>
    </source>
</evidence>
<dbReference type="Pfam" id="PF00583">
    <property type="entry name" value="Acetyltransf_1"/>
    <property type="match status" value="1"/>
</dbReference>
<dbReference type="RefSeq" id="WP_104431561.1">
    <property type="nucleotide sequence ID" value="NZ_PTJD01000002.1"/>
</dbReference>
<keyword evidence="4" id="KW-0687">Ribonucleoprotein</keyword>
<evidence type="ECO:0000256" key="1">
    <source>
        <dbReference type="ARBA" id="ARBA00022679"/>
    </source>
</evidence>
<keyword evidence="1" id="KW-0808">Transferase</keyword>
<dbReference type="AlphaFoldDB" id="A0A2S6IV52"/>
<dbReference type="Proteomes" id="UP000239485">
    <property type="component" value="Unassembled WGS sequence"/>
</dbReference>
<dbReference type="PROSITE" id="PS51186">
    <property type="entry name" value="GNAT"/>
    <property type="match status" value="1"/>
</dbReference>
<name>A0A2S6IV52_9ACTN</name>
<dbReference type="InterPro" id="IPR050832">
    <property type="entry name" value="Bact_Acetyltransf"/>
</dbReference>
<organism evidence="4 5">
    <name type="scientific">Kineococcus xinjiangensis</name>
    <dbReference type="NCBI Taxonomy" id="512762"/>
    <lineage>
        <taxon>Bacteria</taxon>
        <taxon>Bacillati</taxon>
        <taxon>Actinomycetota</taxon>
        <taxon>Actinomycetes</taxon>
        <taxon>Kineosporiales</taxon>
        <taxon>Kineosporiaceae</taxon>
        <taxon>Kineococcus</taxon>
    </lineage>
</organism>
<keyword evidence="5" id="KW-1185">Reference proteome</keyword>
<proteinExistence type="predicted"/>
<dbReference type="OrthoDB" id="1821130at2"/>
<dbReference type="InterPro" id="IPR016181">
    <property type="entry name" value="Acyl_CoA_acyltransferase"/>
</dbReference>
<sequence>MPGPALRPAIPADVDAVLRLWGAAAENDDRPVDEPGALLALLERDPGALIVAEADGRIVGTLVAGWDGWRAGLYRLAVAPEFRRQGVARELLRAAEERFAELGATRAHAMVLDDNTDAHRMWTALGYSRQERWSRWVKPLPCARVR</sequence>
<comment type="caution">
    <text evidence="4">The sequence shown here is derived from an EMBL/GenBank/DDBJ whole genome shotgun (WGS) entry which is preliminary data.</text>
</comment>
<gene>
    <name evidence="4" type="ORF">CLV92_102294</name>
</gene>
<evidence type="ECO:0000259" key="3">
    <source>
        <dbReference type="PROSITE" id="PS51186"/>
    </source>
</evidence>
<dbReference type="CDD" id="cd04301">
    <property type="entry name" value="NAT_SF"/>
    <property type="match status" value="1"/>
</dbReference>
<dbReference type="GO" id="GO:0016747">
    <property type="term" value="F:acyltransferase activity, transferring groups other than amino-acyl groups"/>
    <property type="evidence" value="ECO:0007669"/>
    <property type="project" value="InterPro"/>
</dbReference>
<protein>
    <submittedName>
        <fullName evidence="4">Ribosomal protein S18 acetylase RimI-like enzyme</fullName>
    </submittedName>
</protein>
<dbReference type="PANTHER" id="PTHR43877">
    <property type="entry name" value="AMINOALKYLPHOSPHONATE N-ACETYLTRANSFERASE-RELATED-RELATED"/>
    <property type="match status" value="1"/>
</dbReference>
<feature type="domain" description="N-acetyltransferase" evidence="3">
    <location>
        <begin position="4"/>
        <end position="146"/>
    </location>
</feature>
<evidence type="ECO:0000313" key="5">
    <source>
        <dbReference type="Proteomes" id="UP000239485"/>
    </source>
</evidence>
<dbReference type="Gene3D" id="3.40.630.30">
    <property type="match status" value="1"/>
</dbReference>
<evidence type="ECO:0000256" key="2">
    <source>
        <dbReference type="ARBA" id="ARBA00023315"/>
    </source>
</evidence>
<dbReference type="SUPFAM" id="SSF55729">
    <property type="entry name" value="Acyl-CoA N-acyltransferases (Nat)"/>
    <property type="match status" value="1"/>
</dbReference>
<keyword evidence="2" id="KW-0012">Acyltransferase</keyword>
<dbReference type="GO" id="GO:0005840">
    <property type="term" value="C:ribosome"/>
    <property type="evidence" value="ECO:0007669"/>
    <property type="project" value="UniProtKB-KW"/>
</dbReference>
<keyword evidence="4" id="KW-0689">Ribosomal protein</keyword>
<dbReference type="InterPro" id="IPR000182">
    <property type="entry name" value="GNAT_dom"/>
</dbReference>
<accession>A0A2S6IV52</accession>
<reference evidence="4 5" key="1">
    <citation type="submission" date="2018-02" db="EMBL/GenBank/DDBJ databases">
        <title>Genomic Encyclopedia of Archaeal and Bacterial Type Strains, Phase II (KMG-II): from individual species to whole genera.</title>
        <authorList>
            <person name="Goeker M."/>
        </authorList>
    </citation>
    <scope>NUCLEOTIDE SEQUENCE [LARGE SCALE GENOMIC DNA]</scope>
    <source>
        <strain evidence="4 5">DSM 22857</strain>
    </source>
</reference>
<dbReference type="EMBL" id="PTJD01000002">
    <property type="protein sequence ID" value="PPK98141.1"/>
    <property type="molecule type" value="Genomic_DNA"/>
</dbReference>